<dbReference type="SUPFAM" id="SSF51621">
    <property type="entry name" value="Phosphoenolpyruvate/pyruvate domain"/>
    <property type="match status" value="1"/>
</dbReference>
<dbReference type="GO" id="GO:0005737">
    <property type="term" value="C:cytoplasm"/>
    <property type="evidence" value="ECO:0007669"/>
    <property type="project" value="TreeGrafter"/>
</dbReference>
<evidence type="ECO:0000313" key="6">
    <source>
        <dbReference type="Proteomes" id="UP000580474"/>
    </source>
</evidence>
<gene>
    <name evidence="5" type="ORF">BJ969_002728</name>
</gene>
<dbReference type="RefSeq" id="WP_184479301.1">
    <property type="nucleotide sequence ID" value="NZ_JACHIV010000001.1"/>
</dbReference>
<dbReference type="Gene3D" id="3.20.20.60">
    <property type="entry name" value="Phosphoenolpyruvate-binding domains"/>
    <property type="match status" value="1"/>
</dbReference>
<comment type="similarity">
    <text evidence="1">Belongs to the HpcH/HpaI aldolase family.</text>
</comment>
<evidence type="ECO:0000256" key="3">
    <source>
        <dbReference type="ARBA" id="ARBA00023239"/>
    </source>
</evidence>
<feature type="domain" description="HpcH/HpaI aldolase/citrate lyase" evidence="4">
    <location>
        <begin position="24"/>
        <end position="214"/>
    </location>
</feature>
<sequence length="245" mass="25549">MRLKAKLRSGARLRGGILRLPAEMLVELSGVAELDYVLVDCEHGPADLVVLQQHIALAQAHGVPVLVRVGRGDANQVLRVLDLGAEGVVVPHVESASEAREVVRSAHYPPRGERGFATYSRAGRFGAVSAAEHLDAARDVLVIAMVETAAGVENAAEIVAVDGVDAVWVGPADLAVSLGVPPGDAAVSRAKEQVHSRAREAGAAVMSIVSSARAGAVEDADFVVYNVAHILLDVFRSLRAGSEPG</sequence>
<evidence type="ECO:0000256" key="2">
    <source>
        <dbReference type="ARBA" id="ARBA00022723"/>
    </source>
</evidence>
<comment type="caution">
    <text evidence="5">The sequence shown here is derived from an EMBL/GenBank/DDBJ whole genome shotgun (WGS) entry which is preliminary data.</text>
</comment>
<dbReference type="Pfam" id="PF03328">
    <property type="entry name" value="HpcH_HpaI"/>
    <property type="match status" value="1"/>
</dbReference>
<dbReference type="GO" id="GO:0016832">
    <property type="term" value="F:aldehyde-lyase activity"/>
    <property type="evidence" value="ECO:0007669"/>
    <property type="project" value="TreeGrafter"/>
</dbReference>
<dbReference type="AlphaFoldDB" id="A0A840NCI4"/>
<dbReference type="PANTHER" id="PTHR30502">
    <property type="entry name" value="2-KETO-3-DEOXY-L-RHAMNONATE ALDOLASE"/>
    <property type="match status" value="1"/>
</dbReference>
<keyword evidence="3 5" id="KW-0456">Lyase</keyword>
<dbReference type="GO" id="GO:0046872">
    <property type="term" value="F:metal ion binding"/>
    <property type="evidence" value="ECO:0007669"/>
    <property type="project" value="UniProtKB-KW"/>
</dbReference>
<dbReference type="EC" id="4.1.2.52" evidence="5"/>
<dbReference type="InterPro" id="IPR050251">
    <property type="entry name" value="HpcH-HpaI_aldolase"/>
</dbReference>
<dbReference type="InterPro" id="IPR005000">
    <property type="entry name" value="Aldolase/citrate-lyase_domain"/>
</dbReference>
<evidence type="ECO:0000259" key="4">
    <source>
        <dbReference type="Pfam" id="PF03328"/>
    </source>
</evidence>
<protein>
    <submittedName>
        <fullName evidence="5">4-hydroxy-2-oxoheptanedioate aldolase</fullName>
        <ecNumber evidence="5">4.1.2.52</ecNumber>
    </submittedName>
</protein>
<dbReference type="InterPro" id="IPR015813">
    <property type="entry name" value="Pyrv/PenolPyrv_kinase-like_dom"/>
</dbReference>
<reference evidence="5 6" key="1">
    <citation type="submission" date="2020-08" db="EMBL/GenBank/DDBJ databases">
        <title>Sequencing the genomes of 1000 actinobacteria strains.</title>
        <authorList>
            <person name="Klenk H.-P."/>
        </authorList>
    </citation>
    <scope>NUCLEOTIDE SEQUENCE [LARGE SCALE GENOMIC DNA]</scope>
    <source>
        <strain evidence="5 6">DSM 45582</strain>
    </source>
</reference>
<proteinExistence type="inferred from homology"/>
<keyword evidence="2" id="KW-0479">Metal-binding</keyword>
<organism evidence="5 6">
    <name type="scientific">Saccharopolyspora gloriosae</name>
    <dbReference type="NCBI Taxonomy" id="455344"/>
    <lineage>
        <taxon>Bacteria</taxon>
        <taxon>Bacillati</taxon>
        <taxon>Actinomycetota</taxon>
        <taxon>Actinomycetes</taxon>
        <taxon>Pseudonocardiales</taxon>
        <taxon>Pseudonocardiaceae</taxon>
        <taxon>Saccharopolyspora</taxon>
    </lineage>
</organism>
<dbReference type="InterPro" id="IPR040442">
    <property type="entry name" value="Pyrv_kinase-like_dom_sf"/>
</dbReference>
<evidence type="ECO:0000256" key="1">
    <source>
        <dbReference type="ARBA" id="ARBA00005568"/>
    </source>
</evidence>
<keyword evidence="6" id="KW-1185">Reference proteome</keyword>
<dbReference type="Proteomes" id="UP000580474">
    <property type="component" value="Unassembled WGS sequence"/>
</dbReference>
<accession>A0A840NCI4</accession>
<evidence type="ECO:0000313" key="5">
    <source>
        <dbReference type="EMBL" id="MBB5069640.1"/>
    </source>
</evidence>
<dbReference type="EMBL" id="JACHIV010000001">
    <property type="protein sequence ID" value="MBB5069640.1"/>
    <property type="molecule type" value="Genomic_DNA"/>
</dbReference>
<dbReference type="PANTHER" id="PTHR30502:SF0">
    <property type="entry name" value="PHOSPHOENOLPYRUVATE CARBOXYLASE FAMILY PROTEIN"/>
    <property type="match status" value="1"/>
</dbReference>
<name>A0A840NCI4_9PSEU</name>